<keyword evidence="2" id="KW-0479">Metal-binding</keyword>
<comment type="caution">
    <text evidence="3">The sequence shown here is derived from an EMBL/GenBank/DDBJ whole genome shotgun (WGS) entry which is preliminary data.</text>
</comment>
<dbReference type="PRINTS" id="PR01951">
    <property type="entry name" value="LANCEUKARYTE"/>
</dbReference>
<dbReference type="GO" id="GO:0005886">
    <property type="term" value="C:plasma membrane"/>
    <property type="evidence" value="ECO:0007669"/>
    <property type="project" value="TreeGrafter"/>
</dbReference>
<feature type="binding site" evidence="2">
    <location>
        <position position="300"/>
    </location>
    <ligand>
        <name>Zn(2+)</name>
        <dbReference type="ChEBI" id="CHEBI:29105"/>
    </ligand>
</feature>
<dbReference type="Proteomes" id="UP000663879">
    <property type="component" value="Unassembled WGS sequence"/>
</dbReference>
<dbReference type="EMBL" id="CAJNOC010000015">
    <property type="protein sequence ID" value="CAF0706138.1"/>
    <property type="molecule type" value="Genomic_DNA"/>
</dbReference>
<evidence type="ECO:0000256" key="2">
    <source>
        <dbReference type="PIRSR" id="PIRSR607822-1"/>
    </source>
</evidence>
<keyword evidence="4" id="KW-1185">Reference proteome</keyword>
<proteinExistence type="inferred from homology"/>
<dbReference type="InterPro" id="IPR020464">
    <property type="entry name" value="LanC-like_prot_euk"/>
</dbReference>
<organism evidence="3 4">
    <name type="scientific">Brachionus calyciflorus</name>
    <dbReference type="NCBI Taxonomy" id="104777"/>
    <lineage>
        <taxon>Eukaryota</taxon>
        <taxon>Metazoa</taxon>
        <taxon>Spiralia</taxon>
        <taxon>Gnathifera</taxon>
        <taxon>Rotifera</taxon>
        <taxon>Eurotatoria</taxon>
        <taxon>Monogononta</taxon>
        <taxon>Pseudotrocha</taxon>
        <taxon>Ploima</taxon>
        <taxon>Brachionidae</taxon>
        <taxon>Brachionus</taxon>
    </lineage>
</organism>
<evidence type="ECO:0000256" key="1">
    <source>
        <dbReference type="ARBA" id="ARBA00007179"/>
    </source>
</evidence>
<dbReference type="GO" id="GO:0046872">
    <property type="term" value="F:metal ion binding"/>
    <property type="evidence" value="ECO:0007669"/>
    <property type="project" value="UniProtKB-KW"/>
</dbReference>
<accession>A0A813LYD2</accession>
<evidence type="ECO:0000313" key="4">
    <source>
        <dbReference type="Proteomes" id="UP000663879"/>
    </source>
</evidence>
<dbReference type="CDD" id="cd04794">
    <property type="entry name" value="euk_LANCL"/>
    <property type="match status" value="1"/>
</dbReference>
<keyword evidence="2" id="KW-0862">Zinc</keyword>
<evidence type="ECO:0000313" key="3">
    <source>
        <dbReference type="EMBL" id="CAF0706138.1"/>
    </source>
</evidence>
<dbReference type="Pfam" id="PF05147">
    <property type="entry name" value="LANC_like"/>
    <property type="match status" value="1"/>
</dbReference>
<dbReference type="PANTHER" id="PTHR12736:SF7">
    <property type="entry name" value="LANC-LIKE PROTEIN 3"/>
    <property type="match status" value="1"/>
</dbReference>
<dbReference type="SUPFAM" id="SSF158745">
    <property type="entry name" value="LanC-like"/>
    <property type="match status" value="1"/>
</dbReference>
<gene>
    <name evidence="3" type="ORF">OXX778_LOCUS338</name>
</gene>
<dbReference type="GO" id="GO:0031179">
    <property type="term" value="P:peptide modification"/>
    <property type="evidence" value="ECO:0007669"/>
    <property type="project" value="InterPro"/>
</dbReference>
<dbReference type="OrthoDB" id="10257263at2759"/>
<dbReference type="PRINTS" id="PR01950">
    <property type="entry name" value="LANCSUPER"/>
</dbReference>
<dbReference type="Gene3D" id="1.50.10.10">
    <property type="match status" value="1"/>
</dbReference>
<feature type="binding site" evidence="2">
    <location>
        <position position="346"/>
    </location>
    <ligand>
        <name>Zn(2+)</name>
        <dbReference type="ChEBI" id="CHEBI:29105"/>
    </ligand>
</feature>
<dbReference type="GO" id="GO:0005975">
    <property type="term" value="P:carbohydrate metabolic process"/>
    <property type="evidence" value="ECO:0007669"/>
    <property type="project" value="InterPro"/>
</dbReference>
<dbReference type="InterPro" id="IPR007822">
    <property type="entry name" value="LANC-like"/>
</dbReference>
<comment type="similarity">
    <text evidence="1">Belongs to the LanC-like protein family.</text>
</comment>
<dbReference type="FunFam" id="1.50.10.10:FF:000012">
    <property type="entry name" value="LanC-like protein 3"/>
    <property type="match status" value="1"/>
</dbReference>
<dbReference type="PANTHER" id="PTHR12736">
    <property type="entry name" value="LANC-LIKE PROTEIN"/>
    <property type="match status" value="1"/>
</dbReference>
<dbReference type="SMART" id="SM01260">
    <property type="entry name" value="LANC_like"/>
    <property type="match status" value="1"/>
</dbReference>
<dbReference type="AlphaFoldDB" id="A0A813LYD2"/>
<sequence>MHSRNSERYFPNPYHDYIQTKEVSLNELVNINYCKEYLSEKATECLLKLKPKSSSKYCNGKVYTGNLGLIFMCYKLLNNKNLDDNERFLKNYVKSCRAANEEYAEMNLYSDSKDVAFLAGKGGLFIMGYIASKILGEENQAHRYAQHYVNLARICEPIDFLQNGSDELFVGRAGYLCGLLVLRKYFNTDILPKFEIFRLCNSIIKSGCIYSKKINSPSPLMYAYHETEYLGAAHGLAGILQILISFPEYLNEHPEADLYVKRSCDFLISIQKENGNYPTAMDDINHLKPRHDSQERIHWCHGASGVIQLMAKAYLHYKDQKYLNSCIKCCELIWNYGLLRKGPGICHGIAGNGYAFLLLYRLTKDPKYLYRANRFAEFLNTEQFKTEARIPDSPYSLFEGLAGTVCFISDLLNPEQAEFPLIPVF</sequence>
<feature type="binding site" evidence="2">
    <location>
        <position position="347"/>
    </location>
    <ligand>
        <name>Zn(2+)</name>
        <dbReference type="ChEBI" id="CHEBI:29105"/>
    </ligand>
</feature>
<reference evidence="3" key="1">
    <citation type="submission" date="2021-02" db="EMBL/GenBank/DDBJ databases">
        <authorList>
            <person name="Nowell W R."/>
        </authorList>
    </citation>
    <scope>NUCLEOTIDE SEQUENCE</scope>
    <source>
        <strain evidence="3">Ploen Becks lab</strain>
    </source>
</reference>
<protein>
    <submittedName>
        <fullName evidence="3">Uncharacterized protein</fullName>
    </submittedName>
</protein>
<name>A0A813LYD2_9BILA</name>
<dbReference type="InterPro" id="IPR012341">
    <property type="entry name" value="6hp_glycosidase-like_sf"/>
</dbReference>